<dbReference type="InterPro" id="IPR005900">
    <property type="entry name" value="6-phosphogluconolactonase_DevB"/>
</dbReference>
<dbReference type="SUPFAM" id="SSF100950">
    <property type="entry name" value="NagB/RpiA/CoA transferase-like"/>
    <property type="match status" value="1"/>
</dbReference>
<feature type="compositionally biased region" description="Basic and acidic residues" evidence="2">
    <location>
        <begin position="937"/>
        <end position="958"/>
    </location>
</feature>
<proteinExistence type="inferred from homology"/>
<comment type="caution">
    <text evidence="4">The sequence shown here is derived from an EMBL/GenBank/DDBJ whole genome shotgun (WGS) entry which is preliminary data.</text>
</comment>
<dbReference type="Pfam" id="PF05686">
    <property type="entry name" value="Glyco_transf_90"/>
    <property type="match status" value="1"/>
</dbReference>
<evidence type="ECO:0000256" key="2">
    <source>
        <dbReference type="SAM" id="MobiDB-lite"/>
    </source>
</evidence>
<evidence type="ECO:0000313" key="5">
    <source>
        <dbReference type="Proteomes" id="UP001516023"/>
    </source>
</evidence>
<gene>
    <name evidence="4" type="ORF">HJC23_009407</name>
</gene>
<dbReference type="CDD" id="cd01400">
    <property type="entry name" value="6PGL"/>
    <property type="match status" value="1"/>
</dbReference>
<dbReference type="EMBL" id="JABMIG020000099">
    <property type="protein sequence ID" value="KAL3792679.1"/>
    <property type="molecule type" value="Genomic_DNA"/>
</dbReference>
<dbReference type="InterPro" id="IPR037171">
    <property type="entry name" value="NagB/RpiA_transferase-like"/>
</dbReference>
<dbReference type="InterPro" id="IPR039104">
    <property type="entry name" value="6PGL"/>
</dbReference>
<name>A0ABD3PY95_9STRA</name>
<dbReference type="AlphaFoldDB" id="A0ABD3PY95"/>
<dbReference type="NCBIfam" id="TIGR01198">
    <property type="entry name" value="pgl"/>
    <property type="match status" value="1"/>
</dbReference>
<reference evidence="4 5" key="1">
    <citation type="journal article" date="2020" name="G3 (Bethesda)">
        <title>Improved Reference Genome for Cyclotella cryptica CCMP332, a Model for Cell Wall Morphogenesis, Salinity Adaptation, and Lipid Production in Diatoms (Bacillariophyta).</title>
        <authorList>
            <person name="Roberts W.R."/>
            <person name="Downey K.M."/>
            <person name="Ruck E.C."/>
            <person name="Traller J.C."/>
            <person name="Alverson A.J."/>
        </authorList>
    </citation>
    <scope>NUCLEOTIDE SEQUENCE [LARGE SCALE GENOMIC DNA]</scope>
    <source>
        <strain evidence="4 5">CCMP332</strain>
    </source>
</reference>
<dbReference type="InterPro" id="IPR006148">
    <property type="entry name" value="Glc/Gal-6P_isomerase"/>
</dbReference>
<organism evidence="4 5">
    <name type="scientific">Cyclotella cryptica</name>
    <dbReference type="NCBI Taxonomy" id="29204"/>
    <lineage>
        <taxon>Eukaryota</taxon>
        <taxon>Sar</taxon>
        <taxon>Stramenopiles</taxon>
        <taxon>Ochrophyta</taxon>
        <taxon>Bacillariophyta</taxon>
        <taxon>Coscinodiscophyceae</taxon>
        <taxon>Thalassiosirophycidae</taxon>
        <taxon>Stephanodiscales</taxon>
        <taxon>Stephanodiscaceae</taxon>
        <taxon>Cyclotella</taxon>
    </lineage>
</organism>
<dbReference type="SMART" id="SM00672">
    <property type="entry name" value="CAP10"/>
    <property type="match status" value="1"/>
</dbReference>
<dbReference type="Gene3D" id="3.40.50.1360">
    <property type="match status" value="1"/>
</dbReference>
<dbReference type="InterPro" id="IPR006598">
    <property type="entry name" value="CAP10"/>
</dbReference>
<dbReference type="PANTHER" id="PTHR11054">
    <property type="entry name" value="6-PHOSPHOGLUCONOLACTONASE"/>
    <property type="match status" value="1"/>
</dbReference>
<accession>A0ABD3PY95</accession>
<dbReference type="Pfam" id="PF01182">
    <property type="entry name" value="Glucosamine_iso"/>
    <property type="match status" value="1"/>
</dbReference>
<keyword evidence="5" id="KW-1185">Reference proteome</keyword>
<comment type="similarity">
    <text evidence="1">Belongs to the glucosamine/galactosamine-6-phosphate isomerase family. 6-phosphogluconolactonase subfamily.</text>
</comment>
<feature type="region of interest" description="Disordered" evidence="2">
    <location>
        <begin position="932"/>
        <end position="982"/>
    </location>
</feature>
<sequence>MSSNSPPSSPYKAKVLFSPTATTIGKVLSLPIIEACQSAVHSRNAFTIALSGGSLPTFLQALPQAFQSAGVDPQWEKWHVLLADERCVPSSNEDSNLKAIRENFTNRVDIPMEQVYGIDEALLGSGSKAVAQAYMEKVVRPLLDISGGMIDCVVLGFGPDGHTCSLFPNHSLLQEQSLLVSHIDDSPKPPPSRITLTFPLLNEMSRSIVFCGAGASKSPILRAVFGKATGVIDENVSRVDGAKCLVVEMNDPAPFPCAMVRPNNKDSLTWVVDGDAAKEEVVDDATASRRALDCSVLLLTCYLGNRIDCHHHTDYCDSRNWLDATSQFPNGVPRFESKDECLKFMIDYNTHNGGSNPEQPHLMHIFTMLTSWEQIERILLPGIAKARMEPSFAKTVPRDYLVQEPHDNSAANVYERKESWNVVHDINYRLNLPIHRCTTPASTINTLKYLFYHMKCGIFVMIRNGKLRIFAPFVNSTYRNTWGDKLTLEGDGSLNTYYSQKDGLYRDEEVEPDKMKWWANGNIICNELSKPEDRDKIQFWGDQFLAPLRDMLAEACRERDLPDCEFFLNKRDYPQIKVNIERGGVPVEPYGFIFDKDDRNPEEDVDLFEEHKFETYAPIVSFYAASPKRFSDIPWPSSEDWEAACGLVFPGTFMHRKEKDGNAIFDSKPRDLFTEANFRKFERSWDDGRVATAFFRGTATGGGTNIHNNQRLMVAHLSNLWKDDPEKGGEEPFLNAAIVGWNMRDKKIADGPMTFLRPTNFNFDAGKHHFTPIYEQSKYKYLVYVDGHCAACRYGFMMRLGSVILKVAPRQVADTMWYFPLLQPYVDHVPVKDDLSDLEEKIRWCRQNDDKCRQIGENAKIFYEKYVASNALIDYVEMVCKQVSKRFVKPPDWWAPPTPEAPTPCLRKPDLKCFEDNKTDTSRLCVRCQEEVDAEEQAQREEMERAAEEKKSKGDTRSQLRNRMRNRAKMTGSNPTKKQKVK</sequence>
<evidence type="ECO:0000313" key="4">
    <source>
        <dbReference type="EMBL" id="KAL3792679.1"/>
    </source>
</evidence>
<protein>
    <recommendedName>
        <fullName evidence="3">Glycosyl transferase CAP10 domain-containing protein</fullName>
    </recommendedName>
</protein>
<evidence type="ECO:0000259" key="3">
    <source>
        <dbReference type="SMART" id="SM00672"/>
    </source>
</evidence>
<dbReference type="PANTHER" id="PTHR11054:SF22">
    <property type="entry name" value="6-PHOSPHOGLUCONOLACTONASE 3, CHLOROPLASTIC"/>
    <property type="match status" value="1"/>
</dbReference>
<feature type="domain" description="Glycosyl transferase CAP10" evidence="3">
    <location>
        <begin position="560"/>
        <end position="885"/>
    </location>
</feature>
<dbReference type="Proteomes" id="UP001516023">
    <property type="component" value="Unassembled WGS sequence"/>
</dbReference>
<evidence type="ECO:0000256" key="1">
    <source>
        <dbReference type="ARBA" id="ARBA00010662"/>
    </source>
</evidence>